<evidence type="ECO:0000256" key="9">
    <source>
        <dbReference type="ARBA" id="ARBA00023157"/>
    </source>
</evidence>
<dbReference type="InterPro" id="IPR023184">
    <property type="entry name" value="Ubol_cytC_Rdtase_hinge_dom"/>
</dbReference>
<dbReference type="EMBL" id="VRVR01000026">
    <property type="protein sequence ID" value="KAF0852596.1"/>
    <property type="molecule type" value="Genomic_DNA"/>
</dbReference>
<evidence type="ECO:0000256" key="1">
    <source>
        <dbReference type="ARBA" id="ARBA00004137"/>
    </source>
</evidence>
<dbReference type="FunFam" id="1.10.287.20:FF:000001">
    <property type="entry name" value="Cytochrome b-c1 complex subunit 6"/>
    <property type="match status" value="1"/>
</dbReference>
<evidence type="ECO:0000313" key="14">
    <source>
        <dbReference type="Proteomes" id="UP000799049"/>
    </source>
</evidence>
<dbReference type="Pfam" id="PF02320">
    <property type="entry name" value="UCR_hinge"/>
    <property type="match status" value="1"/>
</dbReference>
<keyword evidence="4 10" id="KW-0679">Respiratory chain</keyword>
<evidence type="ECO:0000259" key="12">
    <source>
        <dbReference type="Pfam" id="PF02320"/>
    </source>
</evidence>
<dbReference type="GO" id="GO:0006122">
    <property type="term" value="P:mitochondrial electron transport, ubiquinol to cytochrome c"/>
    <property type="evidence" value="ECO:0007669"/>
    <property type="project" value="InterPro"/>
</dbReference>
<dbReference type="PIRSF" id="PIRSF000019">
    <property type="entry name" value="Bc1_11K"/>
    <property type="match status" value="1"/>
</dbReference>
<dbReference type="InterPro" id="IPR036811">
    <property type="entry name" value="Ubol_cytC_Rdtase_hinge_dom_sf"/>
</dbReference>
<dbReference type="Gene3D" id="1.10.287.20">
    <property type="entry name" value="Ubiquinol-cytochrome C reductase hinge domain"/>
    <property type="match status" value="1"/>
</dbReference>
<comment type="similarity">
    <text evidence="2 10">Belongs to the UQCRH/QCR6 family.</text>
</comment>
<comment type="subcellular location">
    <subcellularLocation>
        <location evidence="1">Mitochondrion inner membrane</location>
        <topology evidence="1">Peripheral membrane protein</topology>
        <orientation evidence="1">Intermembrane side</orientation>
    </subcellularLocation>
</comment>
<name>A0A8K0AJY7_ANDGO</name>
<accession>A0A8K0AJY7</accession>
<protein>
    <recommendedName>
        <fullName evidence="10">Cytochrome b-c1 complex subunit 6</fullName>
    </recommendedName>
</protein>
<keyword evidence="14" id="KW-1185">Reference proteome</keyword>
<comment type="function">
    <text evidence="10">Component of the ubiquinol-cytochrome c oxidoreductase, a multisubunit transmembrane complex that is part of the mitochondrial electron transport chain which drives oxidative phosphorylation.</text>
</comment>
<keyword evidence="9 11" id="KW-1015">Disulfide bond</keyword>
<dbReference type="PANTHER" id="PTHR15336">
    <property type="entry name" value="UBIQUINOL-CYTOCHROME C REDUCTASE COMPLEX 7.8 KDA PROTEIN"/>
    <property type="match status" value="1"/>
</dbReference>
<dbReference type="AlphaFoldDB" id="A0A8K0AJY7"/>
<dbReference type="SUPFAM" id="SSF81531">
    <property type="entry name" value="Non-heme 11 kDa protein of cytochrome bc1 complex (Ubiquinol-cytochrome c reductase)"/>
    <property type="match status" value="1"/>
</dbReference>
<keyword evidence="6 10" id="KW-0249">Electron transport</keyword>
<keyword evidence="8 10" id="KW-0472">Membrane</keyword>
<proteinExistence type="inferred from homology"/>
<dbReference type="GO" id="GO:0005743">
    <property type="term" value="C:mitochondrial inner membrane"/>
    <property type="evidence" value="ECO:0007669"/>
    <property type="project" value="UniProtKB-SubCell"/>
</dbReference>
<feature type="disulfide bond" evidence="11">
    <location>
        <begin position="16"/>
        <end position="57"/>
    </location>
</feature>
<organism evidence="13 14">
    <name type="scientific">Andalucia godoyi</name>
    <name type="common">Flagellate</name>
    <dbReference type="NCBI Taxonomy" id="505711"/>
    <lineage>
        <taxon>Eukaryota</taxon>
        <taxon>Discoba</taxon>
        <taxon>Jakobida</taxon>
        <taxon>Andalucina</taxon>
        <taxon>Andaluciidae</taxon>
        <taxon>Andalucia</taxon>
    </lineage>
</organism>
<comment type="caution">
    <text evidence="13">The sequence shown here is derived from an EMBL/GenBank/DDBJ whole genome shotgun (WGS) entry which is preliminary data.</text>
</comment>
<keyword evidence="5 10" id="KW-0999">Mitochondrion inner membrane</keyword>
<gene>
    <name evidence="13" type="ORF">ANDGO_03608</name>
</gene>
<keyword evidence="7 10" id="KW-0496">Mitochondrion</keyword>
<reference evidence="13" key="1">
    <citation type="submission" date="2019-09" db="EMBL/GenBank/DDBJ databases">
        <title>The Mitochondrial Proteome of the Jakobid, Andalucia godoyi, a Protist With the Most Gene-Rich and Bacteria-Like Mitochondrial Genome.</title>
        <authorList>
            <person name="Gray M.W."/>
            <person name="Burger G."/>
            <person name="Derelle R."/>
            <person name="Klimes V."/>
            <person name="Leger M."/>
            <person name="Sarrasin M."/>
            <person name="Vlcek C."/>
            <person name="Roger A.J."/>
            <person name="Elias M."/>
            <person name="Lang B.F."/>
        </authorList>
    </citation>
    <scope>NUCLEOTIDE SEQUENCE</scope>
    <source>
        <strain evidence="13">And28</strain>
    </source>
</reference>
<keyword evidence="3 10" id="KW-0813">Transport</keyword>
<feature type="disulfide bond" evidence="11">
    <location>
        <begin position="31"/>
        <end position="43"/>
    </location>
</feature>
<evidence type="ECO:0000256" key="11">
    <source>
        <dbReference type="PIRSR" id="PIRSR000019-1"/>
    </source>
</evidence>
<evidence type="ECO:0000256" key="8">
    <source>
        <dbReference type="ARBA" id="ARBA00023136"/>
    </source>
</evidence>
<evidence type="ECO:0000256" key="3">
    <source>
        <dbReference type="ARBA" id="ARBA00022448"/>
    </source>
</evidence>
<evidence type="ECO:0000313" key="13">
    <source>
        <dbReference type="EMBL" id="KAF0852596.1"/>
    </source>
</evidence>
<sequence length="67" mass="7209">MSSDPVDPTPEIRESCKKQQCMSLVAEYEACANRVAAKGDGNCIGQFGDLLKCIDKCAAPKIFATLK</sequence>
<dbReference type="InterPro" id="IPR003422">
    <property type="entry name" value="Cyt_b-c1_6"/>
</dbReference>
<dbReference type="OrthoDB" id="405848at2759"/>
<dbReference type="PANTHER" id="PTHR15336:SF0">
    <property type="entry name" value="CYTOCHROME B-C1 COMPLEX SUBUNIT 6, MITOCHONDRIAL"/>
    <property type="match status" value="1"/>
</dbReference>
<feature type="domain" description="Ubiquinol-cytochrome C reductase hinge" evidence="12">
    <location>
        <begin position="7"/>
        <end position="67"/>
    </location>
</feature>
<evidence type="ECO:0000256" key="2">
    <source>
        <dbReference type="ARBA" id="ARBA00006498"/>
    </source>
</evidence>
<evidence type="ECO:0000256" key="6">
    <source>
        <dbReference type="ARBA" id="ARBA00022982"/>
    </source>
</evidence>
<evidence type="ECO:0000256" key="5">
    <source>
        <dbReference type="ARBA" id="ARBA00022792"/>
    </source>
</evidence>
<evidence type="ECO:0000256" key="4">
    <source>
        <dbReference type="ARBA" id="ARBA00022660"/>
    </source>
</evidence>
<dbReference type="Proteomes" id="UP000799049">
    <property type="component" value="Unassembled WGS sequence"/>
</dbReference>
<evidence type="ECO:0000256" key="10">
    <source>
        <dbReference type="PIRNR" id="PIRNR000019"/>
    </source>
</evidence>
<evidence type="ECO:0000256" key="7">
    <source>
        <dbReference type="ARBA" id="ARBA00023128"/>
    </source>
</evidence>